<gene>
    <name evidence="1" type="ORF">Syun_009046</name>
</gene>
<dbReference type="EMBL" id="JBBNAF010000004">
    <property type="protein sequence ID" value="KAK9150737.1"/>
    <property type="molecule type" value="Genomic_DNA"/>
</dbReference>
<evidence type="ECO:0000313" key="2">
    <source>
        <dbReference type="Proteomes" id="UP001420932"/>
    </source>
</evidence>
<dbReference type="AlphaFoldDB" id="A0AAP0KG88"/>
<sequence length="74" mass="8474">MEVRKEKLEPQVVFQTEKKKEKFDEVKTMHAIETYGSALQTQLPKKVEDLGSYQLPCCIGPVQYEKALCDLGRA</sequence>
<protein>
    <submittedName>
        <fullName evidence="1">Uncharacterized protein</fullName>
    </submittedName>
</protein>
<keyword evidence="2" id="KW-1185">Reference proteome</keyword>
<name>A0AAP0KG88_9MAGN</name>
<organism evidence="1 2">
    <name type="scientific">Stephania yunnanensis</name>
    <dbReference type="NCBI Taxonomy" id="152371"/>
    <lineage>
        <taxon>Eukaryota</taxon>
        <taxon>Viridiplantae</taxon>
        <taxon>Streptophyta</taxon>
        <taxon>Embryophyta</taxon>
        <taxon>Tracheophyta</taxon>
        <taxon>Spermatophyta</taxon>
        <taxon>Magnoliopsida</taxon>
        <taxon>Ranunculales</taxon>
        <taxon>Menispermaceae</taxon>
        <taxon>Menispermoideae</taxon>
        <taxon>Cissampelideae</taxon>
        <taxon>Stephania</taxon>
    </lineage>
</organism>
<dbReference type="Proteomes" id="UP001420932">
    <property type="component" value="Unassembled WGS sequence"/>
</dbReference>
<comment type="caution">
    <text evidence="1">The sequence shown here is derived from an EMBL/GenBank/DDBJ whole genome shotgun (WGS) entry which is preliminary data.</text>
</comment>
<proteinExistence type="predicted"/>
<evidence type="ECO:0000313" key="1">
    <source>
        <dbReference type="EMBL" id="KAK9150737.1"/>
    </source>
</evidence>
<reference evidence="1 2" key="1">
    <citation type="submission" date="2024-01" db="EMBL/GenBank/DDBJ databases">
        <title>Genome assemblies of Stephania.</title>
        <authorList>
            <person name="Yang L."/>
        </authorList>
    </citation>
    <scope>NUCLEOTIDE SEQUENCE [LARGE SCALE GENOMIC DNA]</scope>
    <source>
        <strain evidence="1">YNDBR</strain>
        <tissue evidence="1">Leaf</tissue>
    </source>
</reference>
<accession>A0AAP0KG88</accession>